<evidence type="ECO:0000313" key="5">
    <source>
        <dbReference type="EMBL" id="SVA67860.1"/>
    </source>
</evidence>
<reference evidence="5" key="1">
    <citation type="submission" date="2018-05" db="EMBL/GenBank/DDBJ databases">
        <authorList>
            <person name="Lanie J.A."/>
            <person name="Ng W.-L."/>
            <person name="Kazmierczak K.M."/>
            <person name="Andrzejewski T.M."/>
            <person name="Davidsen T.M."/>
            <person name="Wayne K.J."/>
            <person name="Tettelin H."/>
            <person name="Glass J.I."/>
            <person name="Rusch D."/>
            <person name="Podicherti R."/>
            <person name="Tsui H.-C.T."/>
            <person name="Winkler M.E."/>
        </authorList>
    </citation>
    <scope>NUCLEOTIDE SEQUENCE</scope>
</reference>
<dbReference type="EMBL" id="UINC01016267">
    <property type="protein sequence ID" value="SVA67860.1"/>
    <property type="molecule type" value="Genomic_DNA"/>
</dbReference>
<keyword evidence="3" id="KW-0804">Transcription</keyword>
<evidence type="ECO:0000259" key="4">
    <source>
        <dbReference type="PROSITE" id="PS50995"/>
    </source>
</evidence>
<keyword evidence="2" id="KW-0238">DNA-binding</keyword>
<dbReference type="GO" id="GO:0006950">
    <property type="term" value="P:response to stress"/>
    <property type="evidence" value="ECO:0007669"/>
    <property type="project" value="TreeGrafter"/>
</dbReference>
<dbReference type="AlphaFoldDB" id="A0A381XT75"/>
<feature type="domain" description="HTH marR-type" evidence="4">
    <location>
        <begin position="18"/>
        <end position="152"/>
    </location>
</feature>
<dbReference type="PANTHER" id="PTHR33164">
    <property type="entry name" value="TRANSCRIPTIONAL REGULATOR, MARR FAMILY"/>
    <property type="match status" value="1"/>
</dbReference>
<gene>
    <name evidence="5" type="ORF">METZ01_LOCUS120714</name>
</gene>
<proteinExistence type="predicted"/>
<evidence type="ECO:0000256" key="2">
    <source>
        <dbReference type="ARBA" id="ARBA00023125"/>
    </source>
</evidence>
<dbReference type="InterPro" id="IPR036388">
    <property type="entry name" value="WH-like_DNA-bd_sf"/>
</dbReference>
<dbReference type="SMART" id="SM00347">
    <property type="entry name" value="HTH_MARR"/>
    <property type="match status" value="1"/>
</dbReference>
<dbReference type="InterPro" id="IPR036390">
    <property type="entry name" value="WH_DNA-bd_sf"/>
</dbReference>
<accession>A0A381XT75</accession>
<dbReference type="Gene3D" id="1.10.10.10">
    <property type="entry name" value="Winged helix-like DNA-binding domain superfamily/Winged helix DNA-binding domain"/>
    <property type="match status" value="1"/>
</dbReference>
<sequence length="162" mass="18384">MDKFAQADADMPLDAPGRRRLPVLLRRAWYGLNQAFRRRIAGMGLTPDQFTVIRTLLEAEPDGLTQKALANAMSSDPNTIASLLERMEANGLVERRPHEKDRRANRVELLPVAREKYEAIRDEAIGLQSHVLEQLPEAERGKFLKQLETVAEACRDLSKPQR</sequence>
<evidence type="ECO:0000256" key="1">
    <source>
        <dbReference type="ARBA" id="ARBA00023015"/>
    </source>
</evidence>
<organism evidence="5">
    <name type="scientific">marine metagenome</name>
    <dbReference type="NCBI Taxonomy" id="408172"/>
    <lineage>
        <taxon>unclassified sequences</taxon>
        <taxon>metagenomes</taxon>
        <taxon>ecological metagenomes</taxon>
    </lineage>
</organism>
<dbReference type="GO" id="GO:0003677">
    <property type="term" value="F:DNA binding"/>
    <property type="evidence" value="ECO:0007669"/>
    <property type="project" value="UniProtKB-KW"/>
</dbReference>
<keyword evidence="1" id="KW-0805">Transcription regulation</keyword>
<dbReference type="Pfam" id="PF01047">
    <property type="entry name" value="MarR"/>
    <property type="match status" value="1"/>
</dbReference>
<evidence type="ECO:0000256" key="3">
    <source>
        <dbReference type="ARBA" id="ARBA00023163"/>
    </source>
</evidence>
<dbReference type="PANTHER" id="PTHR33164:SF64">
    <property type="entry name" value="TRANSCRIPTIONAL REGULATOR SLYA"/>
    <property type="match status" value="1"/>
</dbReference>
<dbReference type="InterPro" id="IPR000835">
    <property type="entry name" value="HTH_MarR-typ"/>
</dbReference>
<protein>
    <recommendedName>
        <fullName evidence="4">HTH marR-type domain-containing protein</fullName>
    </recommendedName>
</protein>
<name>A0A381XT75_9ZZZZ</name>
<dbReference type="PROSITE" id="PS50995">
    <property type="entry name" value="HTH_MARR_2"/>
    <property type="match status" value="1"/>
</dbReference>
<dbReference type="SUPFAM" id="SSF46785">
    <property type="entry name" value="Winged helix' DNA-binding domain"/>
    <property type="match status" value="1"/>
</dbReference>
<dbReference type="InterPro" id="IPR039422">
    <property type="entry name" value="MarR/SlyA-like"/>
</dbReference>
<dbReference type="GO" id="GO:0003700">
    <property type="term" value="F:DNA-binding transcription factor activity"/>
    <property type="evidence" value="ECO:0007669"/>
    <property type="project" value="InterPro"/>
</dbReference>